<proteinExistence type="predicted"/>
<dbReference type="AlphaFoldDB" id="A0A376FXX9"/>
<accession>A0A376FXX9</accession>
<reference evidence="2 3" key="1">
    <citation type="submission" date="2018-06" db="EMBL/GenBank/DDBJ databases">
        <authorList>
            <consortium name="Pathogen Informatics"/>
            <person name="Doyle S."/>
        </authorList>
    </citation>
    <scope>NUCLEOTIDE SEQUENCE [LARGE SCALE GENOMIC DNA]</scope>
    <source>
        <strain evidence="2 3">NCTC11181</strain>
    </source>
</reference>
<dbReference type="EMBL" id="UFYN01000002">
    <property type="protein sequence ID" value="STD41608.1"/>
    <property type="molecule type" value="Genomic_DNA"/>
</dbReference>
<organism evidence="2 3">
    <name type="scientific">Escherichia coli</name>
    <dbReference type="NCBI Taxonomy" id="562"/>
    <lineage>
        <taxon>Bacteria</taxon>
        <taxon>Pseudomonadati</taxon>
        <taxon>Pseudomonadota</taxon>
        <taxon>Gammaproteobacteria</taxon>
        <taxon>Enterobacterales</taxon>
        <taxon>Enterobacteriaceae</taxon>
        <taxon>Escherichia</taxon>
    </lineage>
</organism>
<dbReference type="EC" id="2.4.1.12" evidence="2"/>
<keyword evidence="1" id="KW-0812">Transmembrane</keyword>
<keyword evidence="1" id="KW-0472">Membrane</keyword>
<evidence type="ECO:0000256" key="1">
    <source>
        <dbReference type="SAM" id="Phobius"/>
    </source>
</evidence>
<gene>
    <name evidence="2" type="primary">bcsA_1</name>
    <name evidence="2" type="ORF">NCTC11181_02509</name>
</gene>
<dbReference type="GO" id="GO:0016760">
    <property type="term" value="F:cellulose synthase (UDP-forming) activity"/>
    <property type="evidence" value="ECO:0007669"/>
    <property type="project" value="UniProtKB-EC"/>
</dbReference>
<protein>
    <submittedName>
        <fullName evidence="2">Cellulose synthase catalytic subunit</fullName>
        <ecNumber evidence="2">2.4.1.12</ecNumber>
    </submittedName>
</protein>
<sequence>MSILTRWLLIPPVNARLIGRYRDYRRHGASAFSATLGCFWMILAWIFIPLEHPRWQRIRAEHKNLYPHINASRPRPLDPVRYLIQTCWLLIGTSRKETPKPRRRAFSGLQNIRGRYHQWMNELPERVSHKTQHLDEKKELGHLSAGALLGANVDCAVADRFLPLYLVALHLYAELGRSGQPGVRAYSALR</sequence>
<evidence type="ECO:0000313" key="3">
    <source>
        <dbReference type="Proteomes" id="UP000254219"/>
    </source>
</evidence>
<evidence type="ECO:0000313" key="2">
    <source>
        <dbReference type="EMBL" id="STD41608.1"/>
    </source>
</evidence>
<name>A0A376FXX9_ECOLX</name>
<keyword evidence="1" id="KW-1133">Transmembrane helix</keyword>
<dbReference type="Proteomes" id="UP000254219">
    <property type="component" value="Unassembled WGS sequence"/>
</dbReference>
<feature type="transmembrane region" description="Helical" evidence="1">
    <location>
        <begin position="31"/>
        <end position="50"/>
    </location>
</feature>
<keyword evidence="2" id="KW-0328">Glycosyltransferase</keyword>
<keyword evidence="2" id="KW-0808">Transferase</keyword>